<evidence type="ECO:0000256" key="1">
    <source>
        <dbReference type="SAM" id="MobiDB-lite"/>
    </source>
</evidence>
<evidence type="ECO:0000313" key="3">
    <source>
        <dbReference type="Proteomes" id="UP001331761"/>
    </source>
</evidence>
<feature type="region of interest" description="Disordered" evidence="1">
    <location>
        <begin position="128"/>
        <end position="215"/>
    </location>
</feature>
<accession>A0AAN8FA49</accession>
<sequence length="849" mass="89922">MTGGSKVSSATEAIAAARRDANRVMDSIINNLNSLMNENRQRRRDRSMTPSQREPTGKARSRTANSSSSLHTAKPYRPYRSRFTGIEEQQSTTKTARSPYMATAEETTELVPTAKSVSFIADPPSVHSRVATAKQDNSAFSDTSAGSDRVSTAVSPNLKETTKEGETTAIKDTSTGREERRARSPTIRKNTNSQARSHAAPTSSSYVTARSTTPHKAVSPRERLCLTTLSCAISFQSDDATVQPQLSQTMDALRRGKLFGASKSPAPESFITTGVRALRSSRSKSSEARTAAALGTPCGRIRGILQEQGVVPNIVTASSAERPMANTALLHGPSGLSIVTIPDTAVLHGPSGLSIISTATSSAGKTSTIRLQQQPTMQKQMTTEIDSTATAPTLLAAPSEQQPKMEQQGIIVPANADVLHGPSGSTIVVAPDTAILHGASGTEIISTAGAQTPQMTSSEKQPVMEHQRVTVPANADVLHGPSGSTIVVAPDTAVLHGPSGTGIISTTHGNALPYEAPRSTSQLLYDTSTARSVSRPPAKSSATTLPVSSRRSRSRLTDPRTARSTSGPRTWKGVHEILKATPTTPSKQPMMKATHSVPHDSSRPTAHVTAEEADLATAKSSMVIKEETITVTRRVVTKYISAEDDTNTARIPSPLRVGDVYEGEGSSVRGSSVSTARSDRRSANMRNMRSTSVGTRTARSTSVGTLTESNAYAAQCRSGTPPPALITVSSTNTARLATPVQLGRSTKTTTRTEIFSPTSASGKKPVTGADKECWDLARNASSDPSASPRVSTARCRTPARKVNSPPSPIPSRARLPSSSEVFMETSKEKPSGMLETFIVNLSQTLYSMV</sequence>
<feature type="compositionally biased region" description="Polar residues" evidence="1">
    <location>
        <begin position="187"/>
        <end position="214"/>
    </location>
</feature>
<feature type="region of interest" description="Disordered" evidence="1">
    <location>
        <begin position="779"/>
        <end position="827"/>
    </location>
</feature>
<dbReference type="EMBL" id="WIXE01013530">
    <property type="protein sequence ID" value="KAK5975022.1"/>
    <property type="molecule type" value="Genomic_DNA"/>
</dbReference>
<feature type="region of interest" description="Disordered" evidence="1">
    <location>
        <begin position="661"/>
        <end position="698"/>
    </location>
</feature>
<dbReference type="AlphaFoldDB" id="A0AAN8FA49"/>
<feature type="compositionally biased region" description="Polar residues" evidence="1">
    <location>
        <begin position="87"/>
        <end position="96"/>
    </location>
</feature>
<feature type="compositionally biased region" description="Low complexity" evidence="1">
    <location>
        <begin position="665"/>
        <end position="676"/>
    </location>
</feature>
<gene>
    <name evidence="2" type="ORF">GCK32_003478</name>
</gene>
<feature type="region of interest" description="Disordered" evidence="1">
    <location>
        <begin position="527"/>
        <end position="570"/>
    </location>
</feature>
<keyword evidence="3" id="KW-1185">Reference proteome</keyword>
<comment type="caution">
    <text evidence="2">The sequence shown here is derived from an EMBL/GenBank/DDBJ whole genome shotgun (WGS) entry which is preliminary data.</text>
</comment>
<feature type="compositionally biased region" description="Polar residues" evidence="1">
    <location>
        <begin position="62"/>
        <end position="71"/>
    </location>
</feature>
<feature type="compositionally biased region" description="Polar residues" evidence="1">
    <location>
        <begin position="134"/>
        <end position="159"/>
    </location>
</feature>
<reference evidence="2 3" key="1">
    <citation type="submission" date="2019-10" db="EMBL/GenBank/DDBJ databases">
        <title>Assembly and Annotation for the nematode Trichostrongylus colubriformis.</title>
        <authorList>
            <person name="Martin J."/>
        </authorList>
    </citation>
    <scope>NUCLEOTIDE SEQUENCE [LARGE SCALE GENOMIC DNA]</scope>
    <source>
        <strain evidence="2">G859</strain>
        <tissue evidence="2">Whole worm</tissue>
    </source>
</reference>
<dbReference type="Proteomes" id="UP001331761">
    <property type="component" value="Unassembled WGS sequence"/>
</dbReference>
<evidence type="ECO:0000313" key="2">
    <source>
        <dbReference type="EMBL" id="KAK5975022.1"/>
    </source>
</evidence>
<organism evidence="2 3">
    <name type="scientific">Trichostrongylus colubriformis</name>
    <name type="common">Black scour worm</name>
    <dbReference type="NCBI Taxonomy" id="6319"/>
    <lineage>
        <taxon>Eukaryota</taxon>
        <taxon>Metazoa</taxon>
        <taxon>Ecdysozoa</taxon>
        <taxon>Nematoda</taxon>
        <taxon>Chromadorea</taxon>
        <taxon>Rhabditida</taxon>
        <taxon>Rhabditina</taxon>
        <taxon>Rhabditomorpha</taxon>
        <taxon>Strongyloidea</taxon>
        <taxon>Trichostrongylidae</taxon>
        <taxon>Trichostrongylus</taxon>
    </lineage>
</organism>
<proteinExistence type="predicted"/>
<feature type="region of interest" description="Disordered" evidence="1">
    <location>
        <begin position="32"/>
        <end position="102"/>
    </location>
</feature>
<protein>
    <submittedName>
        <fullName evidence="2">Uncharacterized protein</fullName>
    </submittedName>
</protein>
<feature type="compositionally biased region" description="Polar residues" evidence="1">
    <location>
        <begin position="779"/>
        <end position="790"/>
    </location>
</feature>
<name>A0AAN8FA49_TRICO</name>
<feature type="compositionally biased region" description="Polar residues" evidence="1">
    <location>
        <begin position="684"/>
        <end position="698"/>
    </location>
</feature>
<feature type="region of interest" description="Disordered" evidence="1">
    <location>
        <begin position="582"/>
        <end position="605"/>
    </location>
</feature>